<dbReference type="NCBIfam" id="NF001540">
    <property type="entry name" value="PRK00366.1"/>
    <property type="match status" value="1"/>
</dbReference>
<dbReference type="HAMAP" id="MF_00159">
    <property type="entry name" value="IspG"/>
    <property type="match status" value="1"/>
</dbReference>
<dbReference type="PANTHER" id="PTHR30454">
    <property type="entry name" value="4-HYDROXY-3-METHYLBUT-2-EN-1-YL DIPHOSPHATE SYNTHASE"/>
    <property type="match status" value="1"/>
</dbReference>
<comment type="cofactor">
    <cofactor evidence="7">
        <name>[4Fe-4S] cluster</name>
        <dbReference type="ChEBI" id="CHEBI:49883"/>
    </cofactor>
    <text evidence="7">Binds 1 [4Fe-4S] cluster.</text>
</comment>
<dbReference type="GO" id="GO:0019288">
    <property type="term" value="P:isopentenyl diphosphate biosynthetic process, methylerythritol 4-phosphate pathway"/>
    <property type="evidence" value="ECO:0007669"/>
    <property type="project" value="UniProtKB-UniRule"/>
</dbReference>
<evidence type="ECO:0000256" key="6">
    <source>
        <dbReference type="ARBA" id="ARBA00023229"/>
    </source>
</evidence>
<keyword evidence="5 7" id="KW-0411">Iron-sulfur</keyword>
<evidence type="ECO:0000313" key="11">
    <source>
        <dbReference type="Proteomes" id="UP000377798"/>
    </source>
</evidence>
<feature type="binding site" evidence="7">
    <location>
        <position position="266"/>
    </location>
    <ligand>
        <name>[4Fe-4S] cluster</name>
        <dbReference type="ChEBI" id="CHEBI:49883"/>
    </ligand>
</feature>
<dbReference type="InterPro" id="IPR058578">
    <property type="entry name" value="IspG_TIM"/>
</dbReference>
<comment type="similarity">
    <text evidence="7">Belongs to the IspG family.</text>
</comment>
<proteinExistence type="inferred from homology"/>
<accession>A0A8H2M5P5</accession>
<dbReference type="FunFam" id="3.20.20.20:FF:000001">
    <property type="entry name" value="4-hydroxy-3-methylbut-2-en-1-yl diphosphate synthase (flavodoxin)"/>
    <property type="match status" value="1"/>
</dbReference>
<evidence type="ECO:0000256" key="5">
    <source>
        <dbReference type="ARBA" id="ARBA00023014"/>
    </source>
</evidence>
<dbReference type="UniPathway" id="UPA00056">
    <property type="reaction ID" value="UER00096"/>
</dbReference>
<dbReference type="Pfam" id="PF04551">
    <property type="entry name" value="GcpE"/>
    <property type="match status" value="1"/>
</dbReference>
<feature type="binding site" evidence="7">
    <location>
        <position position="263"/>
    </location>
    <ligand>
        <name>[4Fe-4S] cluster</name>
        <dbReference type="ChEBI" id="CHEBI:49883"/>
    </ligand>
</feature>
<comment type="caution">
    <text evidence="10">The sequence shown here is derived from an EMBL/GenBank/DDBJ whole genome shotgun (WGS) entry which is preliminary data.</text>
</comment>
<evidence type="ECO:0000256" key="4">
    <source>
        <dbReference type="ARBA" id="ARBA00023004"/>
    </source>
</evidence>
<dbReference type="Pfam" id="PF26540">
    <property type="entry name" value="GcpE_C"/>
    <property type="match status" value="1"/>
</dbReference>
<protein>
    <recommendedName>
        <fullName evidence="7">4-hydroxy-3-methylbut-2-en-1-yl diphosphate synthase (flavodoxin)</fullName>
        <ecNumber evidence="7">1.17.7.3</ecNumber>
    </recommendedName>
    <alternativeName>
        <fullName evidence="7">1-hydroxy-2-methyl-2-(E)-butenyl 4-diphosphate synthase</fullName>
    </alternativeName>
</protein>
<keyword evidence="11" id="KW-1185">Reference proteome</keyword>
<keyword evidence="2 7" id="KW-0479">Metal-binding</keyword>
<evidence type="ECO:0000313" key="10">
    <source>
        <dbReference type="EMBL" id="VFB16388.1"/>
    </source>
</evidence>
<dbReference type="Gene3D" id="3.20.20.20">
    <property type="entry name" value="Dihydropteroate synthase-like"/>
    <property type="match status" value="1"/>
</dbReference>
<dbReference type="EMBL" id="CAACYI010000001">
    <property type="protein sequence ID" value="VFB16388.1"/>
    <property type="molecule type" value="Genomic_DNA"/>
</dbReference>
<feature type="domain" description="IspG TIM-barrel" evidence="8">
    <location>
        <begin position="5"/>
        <end position="244"/>
    </location>
</feature>
<dbReference type="GO" id="GO:0046429">
    <property type="term" value="F:4-hydroxy-3-methylbut-2-en-1-yl diphosphate synthase activity (ferredoxin)"/>
    <property type="evidence" value="ECO:0007669"/>
    <property type="project" value="UniProtKB-UniRule"/>
</dbReference>
<evidence type="ECO:0000259" key="9">
    <source>
        <dbReference type="Pfam" id="PF26540"/>
    </source>
</evidence>
<dbReference type="PIRSF" id="PIRSF004640">
    <property type="entry name" value="IspG"/>
    <property type="match status" value="1"/>
</dbReference>
<keyword evidence="3 7" id="KW-0560">Oxidoreductase</keyword>
<evidence type="ECO:0000256" key="7">
    <source>
        <dbReference type="HAMAP-Rule" id="MF_00159"/>
    </source>
</evidence>
<dbReference type="Gene3D" id="3.30.413.10">
    <property type="entry name" value="Sulfite Reductase Hemoprotein, domain 1"/>
    <property type="match status" value="1"/>
</dbReference>
<keyword evidence="4 7" id="KW-0408">Iron</keyword>
<reference evidence="10 11" key="1">
    <citation type="submission" date="2019-02" db="EMBL/GenBank/DDBJ databases">
        <authorList>
            <consortium name="Pathogen Informatics"/>
        </authorList>
    </citation>
    <scope>NUCLEOTIDE SEQUENCE [LARGE SCALE GENOMIC DNA]</scope>
    <source>
        <strain evidence="10 11">3012STDY7089603</strain>
    </source>
</reference>
<dbReference type="Proteomes" id="UP000377798">
    <property type="component" value="Unassembled WGS sequence"/>
</dbReference>
<dbReference type="PANTHER" id="PTHR30454:SF0">
    <property type="entry name" value="4-HYDROXY-3-METHYLBUT-2-EN-1-YL DIPHOSPHATE SYNTHASE (FERREDOXIN), CHLOROPLASTIC"/>
    <property type="match status" value="1"/>
</dbReference>
<evidence type="ECO:0000256" key="1">
    <source>
        <dbReference type="ARBA" id="ARBA00022485"/>
    </source>
</evidence>
<evidence type="ECO:0000256" key="2">
    <source>
        <dbReference type="ARBA" id="ARBA00022723"/>
    </source>
</evidence>
<dbReference type="InterPro" id="IPR004588">
    <property type="entry name" value="IspG_bac-typ"/>
</dbReference>
<organism evidence="10 11">
    <name type="scientific">Urinicoccus massiliensis</name>
    <dbReference type="NCBI Taxonomy" id="1723382"/>
    <lineage>
        <taxon>Bacteria</taxon>
        <taxon>Bacillati</taxon>
        <taxon>Bacillota</taxon>
        <taxon>Tissierellia</taxon>
        <taxon>Tissierellales</taxon>
        <taxon>Peptoniphilaceae</taxon>
        <taxon>Urinicoccus</taxon>
    </lineage>
</organism>
<dbReference type="SUPFAM" id="SSF56014">
    <property type="entry name" value="Nitrite and sulphite reductase 4Fe-4S domain-like"/>
    <property type="match status" value="1"/>
</dbReference>
<dbReference type="RefSeq" id="WP_131748995.1">
    <property type="nucleotide sequence ID" value="NZ_CAACYI010000001.1"/>
</dbReference>
<dbReference type="EC" id="1.17.7.3" evidence="7"/>
<name>A0A8H2M5P5_9FIRM</name>
<feature type="binding site" evidence="7">
    <location>
        <position position="298"/>
    </location>
    <ligand>
        <name>[4Fe-4S] cluster</name>
        <dbReference type="ChEBI" id="CHEBI:49883"/>
    </ligand>
</feature>
<keyword evidence="1 7" id="KW-0004">4Fe-4S</keyword>
<evidence type="ECO:0000259" key="8">
    <source>
        <dbReference type="Pfam" id="PF04551"/>
    </source>
</evidence>
<dbReference type="AlphaFoldDB" id="A0A8H2M5P5"/>
<dbReference type="GO" id="GO:0141197">
    <property type="term" value="F:4-hydroxy-3-methylbut-2-enyl-diphosphate synthase activity (flavodoxin)"/>
    <property type="evidence" value="ECO:0007669"/>
    <property type="project" value="UniProtKB-EC"/>
</dbReference>
<dbReference type="SUPFAM" id="SSF51717">
    <property type="entry name" value="Dihydropteroate synthetase-like"/>
    <property type="match status" value="1"/>
</dbReference>
<evidence type="ECO:0000256" key="3">
    <source>
        <dbReference type="ARBA" id="ARBA00023002"/>
    </source>
</evidence>
<dbReference type="InterPro" id="IPR011005">
    <property type="entry name" value="Dihydropteroate_synth-like_sf"/>
</dbReference>
<feature type="domain" description="IspG C-terminal" evidence="9">
    <location>
        <begin position="259"/>
        <end position="346"/>
    </location>
</feature>
<dbReference type="NCBIfam" id="TIGR00612">
    <property type="entry name" value="ispG_gcpE"/>
    <property type="match status" value="1"/>
</dbReference>
<feature type="binding site" evidence="7">
    <location>
        <position position="305"/>
    </location>
    <ligand>
        <name>[4Fe-4S] cluster</name>
        <dbReference type="ChEBI" id="CHEBI:49883"/>
    </ligand>
</feature>
<dbReference type="GO" id="GO:0016114">
    <property type="term" value="P:terpenoid biosynthetic process"/>
    <property type="evidence" value="ECO:0007669"/>
    <property type="project" value="InterPro"/>
</dbReference>
<dbReference type="InterPro" id="IPR058579">
    <property type="entry name" value="IspG_C"/>
</dbReference>
<dbReference type="InterPro" id="IPR045854">
    <property type="entry name" value="NO2/SO3_Rdtase_4Fe4S_sf"/>
</dbReference>
<keyword evidence="6 7" id="KW-0414">Isoprene biosynthesis</keyword>
<dbReference type="GO" id="GO:0051539">
    <property type="term" value="F:4 iron, 4 sulfur cluster binding"/>
    <property type="evidence" value="ECO:0007669"/>
    <property type="project" value="UniProtKB-UniRule"/>
</dbReference>
<dbReference type="InterPro" id="IPR016425">
    <property type="entry name" value="IspG_bac"/>
</dbReference>
<dbReference type="GO" id="GO:0005506">
    <property type="term" value="F:iron ion binding"/>
    <property type="evidence" value="ECO:0007669"/>
    <property type="project" value="InterPro"/>
</dbReference>
<gene>
    <name evidence="7 10" type="primary">ispG</name>
    <name evidence="10" type="ORF">NCTC13150_00910</name>
</gene>
<comment type="pathway">
    <text evidence="7">Isoprenoid biosynthesis; isopentenyl diphosphate biosynthesis via DXP pathway; isopentenyl diphosphate from 1-deoxy-D-xylulose 5-phosphate: step 5/6.</text>
</comment>
<comment type="function">
    <text evidence="7">Converts 2C-methyl-D-erythritol 2,4-cyclodiphosphate (ME-2,4cPP) into 1-hydroxy-2-methyl-2-(E)-butenyl 4-diphosphate.</text>
</comment>
<sequence>MRRKTRQIFVGDVAIGGDAPISIQSMTNTKTSDLEGTVKQILALEEAGCDIVRFAVNSEEDAKTIPEIKKRIHIPTIADIQFNYQLALYAIEYGADGLRINPGNIGEKWKVKEVVDAAKEAGISIRVGVNSGSVHQEYIEKYHGVNVDSLCYSALDEVRILESLGFSDIKVSIKSSDVNQSIEVNRKFASMTDYPLHLGITEAGNKEQGLIKSSVGIGSLLHDGIGDTIRISLTDDPCREVEAGKILLRTLGLRKEGVEIISCPTCARTDIDLIPLVNEAQEAFKSYKKPLKIAIMGCPVNGPGEAKEADFGISGGKGKGIIFSKGKIIRTVEEENLLKALLEEMERY</sequence>
<comment type="catalytic activity">
    <reaction evidence="7">
        <text>(2E)-4-hydroxy-3-methylbut-2-enyl diphosphate + oxidized [flavodoxin] + H2O + 2 H(+) = 2-C-methyl-D-erythritol 2,4-cyclic diphosphate + reduced [flavodoxin]</text>
        <dbReference type="Rhea" id="RHEA:43604"/>
        <dbReference type="Rhea" id="RHEA-COMP:10622"/>
        <dbReference type="Rhea" id="RHEA-COMP:10623"/>
        <dbReference type="ChEBI" id="CHEBI:15377"/>
        <dbReference type="ChEBI" id="CHEBI:15378"/>
        <dbReference type="ChEBI" id="CHEBI:57618"/>
        <dbReference type="ChEBI" id="CHEBI:58210"/>
        <dbReference type="ChEBI" id="CHEBI:58483"/>
        <dbReference type="ChEBI" id="CHEBI:128753"/>
        <dbReference type="EC" id="1.17.7.3"/>
    </reaction>
</comment>